<keyword evidence="4 7" id="KW-0472">Membrane</keyword>
<keyword evidence="9" id="KW-1185">Reference proteome</keyword>
<evidence type="ECO:0000256" key="4">
    <source>
        <dbReference type="ARBA" id="ARBA00023136"/>
    </source>
</evidence>
<reference evidence="9" key="1">
    <citation type="submission" date="2015-11" db="EMBL/GenBank/DDBJ databases">
        <authorList>
            <person name="Seth-Smith H.M.B."/>
        </authorList>
    </citation>
    <scope>NUCLEOTIDE SEQUENCE [LARGE SCALE GENOMIC DNA]</scope>
    <source>
        <strain evidence="9">2013Ark11</strain>
    </source>
</reference>
<dbReference type="EC" id="4.2.2.29" evidence="7"/>
<organism evidence="8 9">
    <name type="scientific">Candidatus Ichthyocystis hellenicum</name>
    <dbReference type="NCBI Taxonomy" id="1561003"/>
    <lineage>
        <taxon>Bacteria</taxon>
        <taxon>Pseudomonadati</taxon>
        <taxon>Pseudomonadota</taxon>
        <taxon>Betaproteobacteria</taxon>
        <taxon>Burkholderiales</taxon>
        <taxon>Candidatus Ichthyocystis</taxon>
    </lineage>
</organism>
<keyword evidence="7" id="KW-0997">Cell inner membrane</keyword>
<evidence type="ECO:0000256" key="2">
    <source>
        <dbReference type="ARBA" id="ARBA00022692"/>
    </source>
</evidence>
<dbReference type="AlphaFoldDB" id="A0A0S4M3S2"/>
<dbReference type="Proteomes" id="UP000198651">
    <property type="component" value="Chromosome I"/>
</dbReference>
<dbReference type="PANTHER" id="PTHR30518">
    <property type="entry name" value="ENDOLYTIC MUREIN TRANSGLYCOSYLASE"/>
    <property type="match status" value="1"/>
</dbReference>
<dbReference type="GO" id="GO:0009252">
    <property type="term" value="P:peptidoglycan biosynthetic process"/>
    <property type="evidence" value="ECO:0007669"/>
    <property type="project" value="UniProtKB-UniRule"/>
</dbReference>
<dbReference type="CDD" id="cd08010">
    <property type="entry name" value="MltG_like"/>
    <property type="match status" value="1"/>
</dbReference>
<evidence type="ECO:0000256" key="7">
    <source>
        <dbReference type="HAMAP-Rule" id="MF_02065"/>
    </source>
</evidence>
<comment type="subcellular location">
    <subcellularLocation>
        <location evidence="7">Cell inner membrane</location>
        <topology evidence="7">Single-pass membrane protein</topology>
    </subcellularLocation>
</comment>
<proteinExistence type="inferred from homology"/>
<comment type="function">
    <text evidence="7">Functions as a peptidoglycan terminase that cleaves nascent peptidoglycan strands endolytically to terminate their elongation.</text>
</comment>
<dbReference type="InterPro" id="IPR003770">
    <property type="entry name" value="MLTG-like"/>
</dbReference>
<evidence type="ECO:0000256" key="3">
    <source>
        <dbReference type="ARBA" id="ARBA00022989"/>
    </source>
</evidence>
<dbReference type="PATRIC" id="fig|1561003.3.peg.822"/>
<dbReference type="Pfam" id="PF02618">
    <property type="entry name" value="YceG"/>
    <property type="match status" value="1"/>
</dbReference>
<dbReference type="GO" id="GO:0005886">
    <property type="term" value="C:plasma membrane"/>
    <property type="evidence" value="ECO:0007669"/>
    <property type="project" value="UniProtKB-SubCell"/>
</dbReference>
<protein>
    <recommendedName>
        <fullName evidence="7">Endolytic murein transglycosylase</fullName>
        <ecNumber evidence="7">4.2.2.29</ecNumber>
    </recommendedName>
    <alternativeName>
        <fullName evidence="7">Peptidoglycan lytic transglycosylase</fullName>
    </alternativeName>
    <alternativeName>
        <fullName evidence="7">Peptidoglycan polymerization terminase</fullName>
    </alternativeName>
</protein>
<dbReference type="PANTHER" id="PTHR30518:SF2">
    <property type="entry name" value="ENDOLYTIC MUREIN TRANSGLYCOSYLASE"/>
    <property type="match status" value="1"/>
</dbReference>
<gene>
    <name evidence="7" type="primary">mltG</name>
    <name evidence="8" type="ORF">Ark11_0824</name>
</gene>
<dbReference type="EMBL" id="LN906597">
    <property type="protein sequence ID" value="CUT17647.1"/>
    <property type="molecule type" value="Genomic_DNA"/>
</dbReference>
<evidence type="ECO:0000256" key="1">
    <source>
        <dbReference type="ARBA" id="ARBA00022475"/>
    </source>
</evidence>
<dbReference type="Gene3D" id="3.30.160.60">
    <property type="entry name" value="Classic Zinc Finger"/>
    <property type="match status" value="1"/>
</dbReference>
<feature type="site" description="Important for catalytic activity" evidence="7">
    <location>
        <position position="215"/>
    </location>
</feature>
<dbReference type="NCBIfam" id="TIGR00247">
    <property type="entry name" value="endolytic transglycosylase MltG"/>
    <property type="match status" value="1"/>
</dbReference>
<sequence>MLVCSVGFIGISLVIFFLLTYCFFSFYPIPDNIVGHSLLIRKSMTLRQIAKQADQEGLAAPFWVWRITVQFHCSKYFFYAGYYDLVYRDSVYSLVERICRGKSRLSQFTILEGSSWNVIRKKLDDVYDVNHRIQQMTDKEILLALGDNEHQSLDGLLFPDTYWYAPGEDDLYLLQLAYKVMLKKLNDIWMDRDRDAVPLSRPYELLTVASLIEKEVKLPNERFQVASVFYNRLRSKMFLQSDSSVCYDGRCTNSEQPTAHDLSNVHPHNTYRRRGVPPTPICFPSESSLISAAHPNKTSYYYFVAKGDGSSYFSHSLLQHNKAVHRFLPGRGHVT</sequence>
<dbReference type="GO" id="GO:0008932">
    <property type="term" value="F:lytic endotransglycosylase activity"/>
    <property type="evidence" value="ECO:0007669"/>
    <property type="project" value="UniProtKB-UniRule"/>
</dbReference>
<keyword evidence="2 7" id="KW-0812">Transmembrane</keyword>
<dbReference type="HAMAP" id="MF_02065">
    <property type="entry name" value="MltG"/>
    <property type="match status" value="1"/>
</dbReference>
<dbReference type="STRING" id="1561003.Ark11_0824"/>
<keyword evidence="3 7" id="KW-1133">Transmembrane helix</keyword>
<comment type="similarity">
    <text evidence="7">Belongs to the transglycosylase MltG family.</text>
</comment>
<evidence type="ECO:0000256" key="6">
    <source>
        <dbReference type="ARBA" id="ARBA00023316"/>
    </source>
</evidence>
<keyword evidence="5 7" id="KW-0456">Lyase</keyword>
<accession>A0A0S4M3S2</accession>
<evidence type="ECO:0000313" key="9">
    <source>
        <dbReference type="Proteomes" id="UP000198651"/>
    </source>
</evidence>
<feature type="transmembrane region" description="Helical" evidence="7">
    <location>
        <begin position="6"/>
        <end position="27"/>
    </location>
</feature>
<evidence type="ECO:0000256" key="5">
    <source>
        <dbReference type="ARBA" id="ARBA00023239"/>
    </source>
</evidence>
<evidence type="ECO:0000313" key="8">
    <source>
        <dbReference type="EMBL" id="CUT17647.1"/>
    </source>
</evidence>
<keyword evidence="1 7" id="KW-1003">Cell membrane</keyword>
<name>A0A0S4M3S2_9BURK</name>
<keyword evidence="6 7" id="KW-0961">Cell wall biogenesis/degradation</keyword>
<dbReference type="GO" id="GO:0071555">
    <property type="term" value="P:cell wall organization"/>
    <property type="evidence" value="ECO:0007669"/>
    <property type="project" value="UniProtKB-KW"/>
</dbReference>
<comment type="catalytic activity">
    <reaction evidence="7">
        <text>a peptidoglycan chain = a peptidoglycan chain with N-acetyl-1,6-anhydromuramyl-[peptide] at the reducing end + a peptidoglycan chain with N-acetylglucosamine at the non-reducing end.</text>
        <dbReference type="EC" id="4.2.2.29"/>
    </reaction>
</comment>